<dbReference type="InterPro" id="IPR004345">
    <property type="entry name" value="TB2_DP1_HVA22"/>
</dbReference>
<evidence type="ECO:0000313" key="4">
    <source>
        <dbReference type="Proteomes" id="UP000019116"/>
    </source>
</evidence>
<organism evidence="3">
    <name type="scientific">Triticum aestivum</name>
    <name type="common">Wheat</name>
    <dbReference type="NCBI Taxonomy" id="4565"/>
    <lineage>
        <taxon>Eukaryota</taxon>
        <taxon>Viridiplantae</taxon>
        <taxon>Streptophyta</taxon>
        <taxon>Embryophyta</taxon>
        <taxon>Tracheophyta</taxon>
        <taxon>Spermatophyta</taxon>
        <taxon>Magnoliopsida</taxon>
        <taxon>Liliopsida</taxon>
        <taxon>Poales</taxon>
        <taxon>Poaceae</taxon>
        <taxon>BOP clade</taxon>
        <taxon>Pooideae</taxon>
        <taxon>Triticodae</taxon>
        <taxon>Triticeae</taxon>
        <taxon>Triticinae</taxon>
        <taxon>Triticum</taxon>
    </lineage>
</organism>
<dbReference type="Gramene" id="TraesCAD_scaffold_159801_01G000100.1">
    <property type="protein sequence ID" value="TraesCAD_scaffold_159801_01G000100.1"/>
    <property type="gene ID" value="TraesCAD_scaffold_159801_01G000100"/>
</dbReference>
<feature type="transmembrane region" description="Helical" evidence="1">
    <location>
        <begin position="6"/>
        <end position="29"/>
    </location>
</feature>
<dbReference type="Gramene" id="TraesCS5D03G0084100.1">
    <property type="protein sequence ID" value="TraesCS5D03G0084100.1.CDS"/>
    <property type="gene ID" value="TraesCS5D03G0084100"/>
</dbReference>
<dbReference type="Gramene" id="TraesLDM5D03G03043200.2">
    <property type="protein sequence ID" value="TraesLDM5D03G03043200.2"/>
    <property type="gene ID" value="TraesLDM5D03G03043200"/>
</dbReference>
<sequence>MSTGTPLFVASVMLVCVAFWGYVMQLYVIPKVILGFLMPLLQDRSSSSTYRLRFLMEYIVVLYILFILDAITGVLFLRIPLYYELELAFIMYLWHPRTQLYLPSKSVVGATIVLNMILLPLVMVKFFTARVHDLLLACIRLRSEAARTRAHAREMRLQKLRLETRHLWGMESCLNKVHDFLESRLAHDNLLGIWGVSGVGKSSLLMQLRQSYRIFAVFHHVLYFGFGSRSTVTDVQLALGVCLGYNYEMMSLMDEKSRARVIHHSLSNTSFLLLLDELEAPVDLAAVGLRMPLGKYRHQKVIIATGSKDACALMGCAADNIIEIGCLGEDDAWSLFKDRVGDAIIDDPRIQPLAKEMAQACGGLPIALRTFAGAMSAIQDADEWRYMYKYLQARLPLSREQFADLLHNIRHW</sequence>
<dbReference type="Gramene" id="TraesROB_scaffold_058389_01G000100.1">
    <property type="protein sequence ID" value="TraesROB_scaffold_058389_01G000100.1"/>
    <property type="gene ID" value="TraesROB_scaffold_058389_01G000100"/>
</dbReference>
<dbReference type="SMR" id="A0A3B6MLD9"/>
<dbReference type="Pfam" id="PF00931">
    <property type="entry name" value="NB-ARC"/>
    <property type="match status" value="1"/>
</dbReference>
<keyword evidence="1" id="KW-1133">Transmembrane helix</keyword>
<dbReference type="AlphaFoldDB" id="A0A3B6MLD9"/>
<dbReference type="Gramene" id="TraesPARA_EIv1.0_1769690.1">
    <property type="protein sequence ID" value="TraesPARA_EIv1.0_1769690.1.CDS"/>
    <property type="gene ID" value="TraesPARA_EIv1.0_1769690"/>
</dbReference>
<keyword evidence="1" id="KW-0472">Membrane</keyword>
<evidence type="ECO:0000313" key="3">
    <source>
        <dbReference type="EnsemblPlants" id="TraesCS5D02G033300.1"/>
    </source>
</evidence>
<dbReference type="Gramene" id="TraesMAC5D03G03037130.1">
    <property type="protein sequence ID" value="TraesMAC5D03G03037130.1"/>
    <property type="gene ID" value="TraesMAC5D03G03037130"/>
</dbReference>
<dbReference type="Gramene" id="TraesNOR5D03G03067290.1">
    <property type="protein sequence ID" value="TraesNOR5D03G03067290.1"/>
    <property type="gene ID" value="TraesNOR5D03G03067290"/>
</dbReference>
<reference evidence="3" key="2">
    <citation type="submission" date="2018-10" db="UniProtKB">
        <authorList>
            <consortium name="EnsemblPlants"/>
        </authorList>
    </citation>
    <scope>IDENTIFICATION</scope>
</reference>
<gene>
    <name evidence="3" type="primary">LOC123119238</name>
</gene>
<dbReference type="PRINTS" id="PR00364">
    <property type="entry name" value="DISEASERSIST"/>
</dbReference>
<dbReference type="STRING" id="4565.A0A3B6MLD9"/>
<dbReference type="GO" id="GO:0043531">
    <property type="term" value="F:ADP binding"/>
    <property type="evidence" value="ECO:0007669"/>
    <property type="project" value="InterPro"/>
</dbReference>
<dbReference type="Gramene" id="TraesJUL5D03G03062810.1">
    <property type="protein sequence ID" value="TraesJUL5D03G03062810.1"/>
    <property type="gene ID" value="TraesJUL5D03G03062810"/>
</dbReference>
<dbReference type="Gramene" id="TraesJAG5D03G03037450.1">
    <property type="protein sequence ID" value="TraesJAG5D03G03037450.1"/>
    <property type="gene ID" value="TraesJAG5D03G03037450"/>
</dbReference>
<dbReference type="SUPFAM" id="SSF52540">
    <property type="entry name" value="P-loop containing nucleoside triphosphate hydrolases"/>
    <property type="match status" value="1"/>
</dbReference>
<dbReference type="Gene3D" id="1.10.8.430">
    <property type="entry name" value="Helical domain of apoptotic protease-activating factors"/>
    <property type="match status" value="1"/>
</dbReference>
<dbReference type="GeneID" id="123119238"/>
<dbReference type="PANTHER" id="PTHR36766">
    <property type="entry name" value="PLANT BROAD-SPECTRUM MILDEW RESISTANCE PROTEIN RPW8"/>
    <property type="match status" value="1"/>
</dbReference>
<reference evidence="3" key="1">
    <citation type="submission" date="2018-08" db="EMBL/GenBank/DDBJ databases">
        <authorList>
            <person name="Rossello M."/>
        </authorList>
    </citation>
    <scope>NUCLEOTIDE SEQUENCE [LARGE SCALE GENOMIC DNA]</scope>
    <source>
        <strain evidence="3">cv. Chinese Spring</strain>
    </source>
</reference>
<dbReference type="EnsemblPlants" id="TraesCS5D02G033300.1">
    <property type="protein sequence ID" value="TraesCS5D02G033300.1"/>
    <property type="gene ID" value="TraesCS5D02G033300"/>
</dbReference>
<dbReference type="Gramene" id="TraesSTA5D03G03029660.4">
    <property type="protein sequence ID" value="TraesSTA5D03G03029660.4"/>
    <property type="gene ID" value="TraesSTA5D03G03029660"/>
</dbReference>
<dbReference type="Gramene" id="TraesWEE_scaffold_148062_01G000100.1">
    <property type="protein sequence ID" value="TraesWEE_scaffold_148062_01G000100.1"/>
    <property type="gene ID" value="TraesWEE_scaffold_148062_01G000100"/>
</dbReference>
<accession>A0A3B6MLD9</accession>
<dbReference type="PANTHER" id="PTHR36766:SF64">
    <property type="entry name" value="OS12G0206100 PROTEIN"/>
    <property type="match status" value="1"/>
</dbReference>
<protein>
    <recommendedName>
        <fullName evidence="2">NB-ARC domain-containing protein</fullName>
    </recommendedName>
</protein>
<dbReference type="InterPro" id="IPR042197">
    <property type="entry name" value="Apaf_helical"/>
</dbReference>
<dbReference type="Gramene" id="TraesARI5D03G02991120.3">
    <property type="protein sequence ID" value="TraesARI5D03G02991120.3"/>
    <property type="gene ID" value="TraesARI5D03G02991120"/>
</dbReference>
<dbReference type="Gramene" id="TraesLAC5D03G02994390.1">
    <property type="protein sequence ID" value="TraesLAC5D03G02994390.1"/>
    <property type="gene ID" value="TraesLAC5D03G02994390"/>
</dbReference>
<dbReference type="InterPro" id="IPR002182">
    <property type="entry name" value="NB-ARC"/>
</dbReference>
<proteinExistence type="predicted"/>
<keyword evidence="1" id="KW-0812">Transmembrane</keyword>
<dbReference type="Gramene" id="TraesJUL5D03G03062810.2">
    <property type="protein sequence ID" value="TraesJUL5D03G03062810.2"/>
    <property type="gene ID" value="TraesJUL5D03G03062810"/>
</dbReference>
<dbReference type="Gramene" id="TraesCLE_scaffold_166934_01G000100.1">
    <property type="protein sequence ID" value="TraesCLE_scaffold_166934_01G000100.1"/>
    <property type="gene ID" value="TraesCLE_scaffold_166934_01G000100"/>
</dbReference>
<dbReference type="Gene3D" id="3.40.50.300">
    <property type="entry name" value="P-loop containing nucleotide triphosphate hydrolases"/>
    <property type="match status" value="1"/>
</dbReference>
<evidence type="ECO:0000259" key="2">
    <source>
        <dbReference type="Pfam" id="PF00931"/>
    </source>
</evidence>
<dbReference type="Proteomes" id="UP000019116">
    <property type="component" value="Chromosome 5D"/>
</dbReference>
<dbReference type="InterPro" id="IPR027417">
    <property type="entry name" value="P-loop_NTPase"/>
</dbReference>
<dbReference type="Gramene" id="TraesCS5D02G033300.1">
    <property type="protein sequence ID" value="TraesCS5D02G033300.1"/>
    <property type="gene ID" value="TraesCS5D02G033300"/>
</dbReference>
<evidence type="ECO:0000256" key="1">
    <source>
        <dbReference type="SAM" id="Phobius"/>
    </source>
</evidence>
<dbReference type="Pfam" id="PF03134">
    <property type="entry name" value="TB2_DP1_HVA22"/>
    <property type="match status" value="1"/>
</dbReference>
<dbReference type="OrthoDB" id="1356450at2759"/>
<name>A0A3B6MLD9_WHEAT</name>
<dbReference type="Gramene" id="TraesSYM5D03G02977650.1">
    <property type="protein sequence ID" value="TraesSYM5D03G02977650.1"/>
    <property type="gene ID" value="TraesSYM5D03G02977650"/>
</dbReference>
<feature type="domain" description="NB-ARC" evidence="2">
    <location>
        <begin position="172"/>
        <end position="342"/>
    </location>
</feature>
<dbReference type="Gramene" id="TraesCLE_scaffold_183317_01G000100.1">
    <property type="protein sequence ID" value="TraesCLE_scaffold_183317_01G000100.1"/>
    <property type="gene ID" value="TraesCLE_scaffold_183317_01G000100"/>
</dbReference>
<feature type="transmembrane region" description="Helical" evidence="1">
    <location>
        <begin position="106"/>
        <end position="127"/>
    </location>
</feature>
<dbReference type="RefSeq" id="XP_044394892.1">
    <property type="nucleotide sequence ID" value="XM_044538957.1"/>
</dbReference>
<keyword evidence="4" id="KW-1185">Reference proteome</keyword>